<dbReference type="Proteomes" id="UP000008144">
    <property type="component" value="Chromosome 14"/>
</dbReference>
<reference evidence="1" key="3">
    <citation type="submission" date="2025-08" db="UniProtKB">
        <authorList>
            <consortium name="Ensembl"/>
        </authorList>
    </citation>
    <scope>IDENTIFICATION</scope>
</reference>
<accession>H2XM42</accession>
<sequence>MFFTQFHCVFAATACRVRMQLERRIYNYSLLYSRAVRSRL</sequence>
<evidence type="ECO:0000313" key="1">
    <source>
        <dbReference type="Ensembl" id="ENSCINP00000030724.1"/>
    </source>
</evidence>
<keyword evidence="2" id="KW-1185">Reference proteome</keyword>
<dbReference type="EMBL" id="EAAA01001281">
    <property type="status" value="NOT_ANNOTATED_CDS"/>
    <property type="molecule type" value="Genomic_DNA"/>
</dbReference>
<reference evidence="1" key="4">
    <citation type="submission" date="2025-09" db="UniProtKB">
        <authorList>
            <consortium name="Ensembl"/>
        </authorList>
    </citation>
    <scope>IDENTIFICATION</scope>
</reference>
<proteinExistence type="predicted"/>
<name>H2XM42_CIOIN</name>
<evidence type="ECO:0000313" key="2">
    <source>
        <dbReference type="Proteomes" id="UP000008144"/>
    </source>
</evidence>
<dbReference type="Ensembl" id="ENSCINT00000031878.1">
    <property type="protein sequence ID" value="ENSCINP00000030724.1"/>
    <property type="gene ID" value="ENSCING00000022106.1"/>
</dbReference>
<organism evidence="1 2">
    <name type="scientific">Ciona intestinalis</name>
    <name type="common">Transparent sea squirt</name>
    <name type="synonym">Ascidia intestinalis</name>
    <dbReference type="NCBI Taxonomy" id="7719"/>
    <lineage>
        <taxon>Eukaryota</taxon>
        <taxon>Metazoa</taxon>
        <taxon>Chordata</taxon>
        <taxon>Tunicata</taxon>
        <taxon>Ascidiacea</taxon>
        <taxon>Phlebobranchia</taxon>
        <taxon>Cionidae</taxon>
        <taxon>Ciona</taxon>
    </lineage>
</organism>
<reference evidence="2" key="1">
    <citation type="journal article" date="2002" name="Science">
        <title>The draft genome of Ciona intestinalis: insights into chordate and vertebrate origins.</title>
        <authorList>
            <person name="Dehal P."/>
            <person name="Satou Y."/>
            <person name="Campbell R.K."/>
            <person name="Chapman J."/>
            <person name="Degnan B."/>
            <person name="De Tomaso A."/>
            <person name="Davidson B."/>
            <person name="Di Gregorio A."/>
            <person name="Gelpke M."/>
            <person name="Goodstein D.M."/>
            <person name="Harafuji N."/>
            <person name="Hastings K.E."/>
            <person name="Ho I."/>
            <person name="Hotta K."/>
            <person name="Huang W."/>
            <person name="Kawashima T."/>
            <person name="Lemaire P."/>
            <person name="Martinez D."/>
            <person name="Meinertzhagen I.A."/>
            <person name="Necula S."/>
            <person name="Nonaka M."/>
            <person name="Putnam N."/>
            <person name="Rash S."/>
            <person name="Saiga H."/>
            <person name="Satake M."/>
            <person name="Terry A."/>
            <person name="Yamada L."/>
            <person name="Wang H.G."/>
            <person name="Awazu S."/>
            <person name="Azumi K."/>
            <person name="Boore J."/>
            <person name="Branno M."/>
            <person name="Chin-Bow S."/>
            <person name="DeSantis R."/>
            <person name="Doyle S."/>
            <person name="Francino P."/>
            <person name="Keys D.N."/>
            <person name="Haga S."/>
            <person name="Hayashi H."/>
            <person name="Hino K."/>
            <person name="Imai K.S."/>
            <person name="Inaba K."/>
            <person name="Kano S."/>
            <person name="Kobayashi K."/>
            <person name="Kobayashi M."/>
            <person name="Lee B.I."/>
            <person name="Makabe K.W."/>
            <person name="Manohar C."/>
            <person name="Matassi G."/>
            <person name="Medina M."/>
            <person name="Mochizuki Y."/>
            <person name="Mount S."/>
            <person name="Morishita T."/>
            <person name="Miura S."/>
            <person name="Nakayama A."/>
            <person name="Nishizaka S."/>
            <person name="Nomoto H."/>
            <person name="Ohta F."/>
            <person name="Oishi K."/>
            <person name="Rigoutsos I."/>
            <person name="Sano M."/>
            <person name="Sasaki A."/>
            <person name="Sasakura Y."/>
            <person name="Shoguchi E."/>
            <person name="Shin-i T."/>
            <person name="Spagnuolo A."/>
            <person name="Stainier D."/>
            <person name="Suzuki M.M."/>
            <person name="Tassy O."/>
            <person name="Takatori N."/>
            <person name="Tokuoka M."/>
            <person name="Yagi K."/>
            <person name="Yoshizaki F."/>
            <person name="Wada S."/>
            <person name="Zhang C."/>
            <person name="Hyatt P.D."/>
            <person name="Larimer F."/>
            <person name="Detter C."/>
            <person name="Doggett N."/>
            <person name="Glavina T."/>
            <person name="Hawkins T."/>
            <person name="Richardson P."/>
            <person name="Lucas S."/>
            <person name="Kohara Y."/>
            <person name="Levine M."/>
            <person name="Satoh N."/>
            <person name="Rokhsar D.S."/>
        </authorList>
    </citation>
    <scope>NUCLEOTIDE SEQUENCE [LARGE SCALE GENOMIC DNA]</scope>
</reference>
<dbReference type="InParanoid" id="H2XM42"/>
<reference evidence="1" key="2">
    <citation type="journal article" date="2008" name="Genome Biol.">
        <title>Improved genome assembly and evidence-based global gene model set for the chordate Ciona intestinalis: new insight into intron and operon populations.</title>
        <authorList>
            <person name="Satou Y."/>
            <person name="Mineta K."/>
            <person name="Ogasawara M."/>
            <person name="Sasakura Y."/>
            <person name="Shoguchi E."/>
            <person name="Ueno K."/>
            <person name="Yamada L."/>
            <person name="Matsumoto J."/>
            <person name="Wasserscheid J."/>
            <person name="Dewar K."/>
            <person name="Wiley G.B."/>
            <person name="Macmil S.L."/>
            <person name="Roe B.A."/>
            <person name="Zeller R.W."/>
            <person name="Hastings K.E."/>
            <person name="Lemaire P."/>
            <person name="Lindquist E."/>
            <person name="Endo T."/>
            <person name="Hotta K."/>
            <person name="Inaba K."/>
        </authorList>
    </citation>
    <scope>NUCLEOTIDE SEQUENCE [LARGE SCALE GENOMIC DNA]</scope>
    <source>
        <strain evidence="1">wild type</strain>
    </source>
</reference>
<dbReference type="AlphaFoldDB" id="H2XM42"/>
<protein>
    <submittedName>
        <fullName evidence="1">Uncharacterized protein</fullName>
    </submittedName>
</protein>
<dbReference type="HOGENOM" id="CLU_3299059_0_0_1"/>